<dbReference type="OrthoDB" id="9800503at2"/>
<reference evidence="2 3" key="1">
    <citation type="submission" date="2019-09" db="EMBL/GenBank/DDBJ databases">
        <authorList>
            <person name="Chandra G."/>
            <person name="Truman W A."/>
        </authorList>
    </citation>
    <scope>NUCLEOTIDE SEQUENCE [LARGE SCALE GENOMIC DNA]</scope>
    <source>
        <strain evidence="2">PS691</strain>
    </source>
</reference>
<dbReference type="AlphaFoldDB" id="A0A5E7F570"/>
<proteinExistence type="inferred from homology"/>
<name>A0A5E7F570_PSEFL</name>
<evidence type="ECO:0000256" key="1">
    <source>
        <dbReference type="ARBA" id="ARBA00009981"/>
    </source>
</evidence>
<evidence type="ECO:0008006" key="4">
    <source>
        <dbReference type="Google" id="ProtNLM"/>
    </source>
</evidence>
<evidence type="ECO:0000313" key="3">
    <source>
        <dbReference type="Proteomes" id="UP000337909"/>
    </source>
</evidence>
<dbReference type="Proteomes" id="UP000337909">
    <property type="component" value="Unassembled WGS sequence"/>
</dbReference>
<dbReference type="RefSeq" id="WP_150644932.1">
    <property type="nucleotide sequence ID" value="NZ_CABVHQ010000078.1"/>
</dbReference>
<evidence type="ECO:0000313" key="2">
    <source>
        <dbReference type="EMBL" id="VVO33337.1"/>
    </source>
</evidence>
<sequence length="75" mass="8699">MSERVQFTMNEARSQLSLLAKRAWAGDRVVITKDGKPYLDLLPHVDVVRERKPGRLKGQIRMSADFDRALRDFIE</sequence>
<organism evidence="2 3">
    <name type="scientific">Pseudomonas fluorescens</name>
    <dbReference type="NCBI Taxonomy" id="294"/>
    <lineage>
        <taxon>Bacteria</taxon>
        <taxon>Pseudomonadati</taxon>
        <taxon>Pseudomonadota</taxon>
        <taxon>Gammaproteobacteria</taxon>
        <taxon>Pseudomonadales</taxon>
        <taxon>Pseudomonadaceae</taxon>
        <taxon>Pseudomonas</taxon>
    </lineage>
</organism>
<dbReference type="InterPro" id="IPR036165">
    <property type="entry name" value="YefM-like_sf"/>
</dbReference>
<dbReference type="SUPFAM" id="SSF143120">
    <property type="entry name" value="YefM-like"/>
    <property type="match status" value="1"/>
</dbReference>
<accession>A0A5E7F570</accession>
<dbReference type="EMBL" id="CABVHQ010000078">
    <property type="protein sequence ID" value="VVO33337.1"/>
    <property type="molecule type" value="Genomic_DNA"/>
</dbReference>
<comment type="similarity">
    <text evidence="1">Belongs to the phD/YefM antitoxin family.</text>
</comment>
<gene>
    <name evidence="2" type="ORF">PS691_05121</name>
</gene>
<protein>
    <recommendedName>
        <fullName evidence="4">Type II toxin-antitoxin system prevent-host-death family antitoxin</fullName>
    </recommendedName>
</protein>